<reference evidence="2 3" key="1">
    <citation type="submission" date="2021-01" db="EMBL/GenBank/DDBJ databases">
        <title>WGS of actinomycetes isolated from Thailand.</title>
        <authorList>
            <person name="Thawai C."/>
        </authorList>
    </citation>
    <scope>NUCLEOTIDE SEQUENCE [LARGE SCALE GENOMIC DNA]</scope>
    <source>
        <strain evidence="2 3">CA1R205</strain>
    </source>
</reference>
<keyword evidence="3" id="KW-1185">Reference proteome</keyword>
<evidence type="ECO:0000313" key="3">
    <source>
        <dbReference type="Proteomes" id="UP000634229"/>
    </source>
</evidence>
<feature type="domain" description="DUF7848" evidence="1">
    <location>
        <begin position="1"/>
        <end position="78"/>
    </location>
</feature>
<dbReference type="InterPro" id="IPR057170">
    <property type="entry name" value="DUF7848"/>
</dbReference>
<evidence type="ECO:0000313" key="2">
    <source>
        <dbReference type="EMBL" id="MBL1096827.1"/>
    </source>
</evidence>
<protein>
    <recommendedName>
        <fullName evidence="1">DUF7848 domain-containing protein</fullName>
    </recommendedName>
</protein>
<gene>
    <name evidence="2" type="ORF">JK363_09145</name>
</gene>
<dbReference type="Proteomes" id="UP000634229">
    <property type="component" value="Unassembled WGS sequence"/>
</dbReference>
<organism evidence="2 3">
    <name type="scientific">Streptomyces coffeae</name>
    <dbReference type="NCBI Taxonomy" id="621382"/>
    <lineage>
        <taxon>Bacteria</taxon>
        <taxon>Bacillati</taxon>
        <taxon>Actinomycetota</taxon>
        <taxon>Actinomycetes</taxon>
        <taxon>Kitasatosporales</taxon>
        <taxon>Streptomycetaceae</taxon>
        <taxon>Streptomyces</taxon>
    </lineage>
</organism>
<sequence length="79" mass="9272">MTRATYRFREFTIRPDLRPESEPIMSTMQCKTCDESGPTTEESEEGTAWAAKHLKANPDHLEYREHITRPYHFEAGAWQ</sequence>
<dbReference type="Pfam" id="PF25232">
    <property type="entry name" value="DUF7848"/>
    <property type="match status" value="1"/>
</dbReference>
<proteinExistence type="predicted"/>
<comment type="caution">
    <text evidence="2">The sequence shown here is derived from an EMBL/GenBank/DDBJ whole genome shotgun (WGS) entry which is preliminary data.</text>
</comment>
<evidence type="ECO:0000259" key="1">
    <source>
        <dbReference type="Pfam" id="PF25232"/>
    </source>
</evidence>
<dbReference type="EMBL" id="JAERRF010000004">
    <property type="protein sequence ID" value="MBL1096827.1"/>
    <property type="molecule type" value="Genomic_DNA"/>
</dbReference>
<dbReference type="RefSeq" id="WP_201873637.1">
    <property type="nucleotide sequence ID" value="NZ_JAERRF010000004.1"/>
</dbReference>
<name>A0ABS1N9R0_9ACTN</name>
<accession>A0ABS1N9R0</accession>